<keyword evidence="10" id="KW-1185">Reference proteome</keyword>
<feature type="transmembrane region" description="Helical" evidence="7">
    <location>
        <begin position="413"/>
        <end position="430"/>
    </location>
</feature>
<feature type="transmembrane region" description="Helical" evidence="7">
    <location>
        <begin position="336"/>
        <end position="357"/>
    </location>
</feature>
<protein>
    <submittedName>
        <fullName evidence="9">MFS transporter</fullName>
    </submittedName>
</protein>
<comment type="subcellular location">
    <subcellularLocation>
        <location evidence="1">Cell membrane</location>
        <topology evidence="1">Multi-pass membrane protein</topology>
    </subcellularLocation>
</comment>
<evidence type="ECO:0000256" key="5">
    <source>
        <dbReference type="ARBA" id="ARBA00022989"/>
    </source>
</evidence>
<feature type="transmembrane region" description="Helical" evidence="7">
    <location>
        <begin position="20"/>
        <end position="45"/>
    </location>
</feature>
<evidence type="ECO:0000313" key="9">
    <source>
        <dbReference type="EMBL" id="RJT75767.1"/>
    </source>
</evidence>
<dbReference type="CDD" id="cd17321">
    <property type="entry name" value="MFS_MMR_MDR_like"/>
    <property type="match status" value="1"/>
</dbReference>
<accession>A0A3A5LYB0</accession>
<feature type="transmembrane region" description="Helical" evidence="7">
    <location>
        <begin position="176"/>
        <end position="197"/>
    </location>
</feature>
<keyword evidence="6 7" id="KW-0472">Membrane</keyword>
<dbReference type="Proteomes" id="UP000272560">
    <property type="component" value="Unassembled WGS sequence"/>
</dbReference>
<feature type="transmembrane region" description="Helical" evidence="7">
    <location>
        <begin position="369"/>
        <end position="392"/>
    </location>
</feature>
<dbReference type="SUPFAM" id="SSF103473">
    <property type="entry name" value="MFS general substrate transporter"/>
    <property type="match status" value="1"/>
</dbReference>
<dbReference type="OrthoDB" id="3218494at2"/>
<dbReference type="InterPro" id="IPR011701">
    <property type="entry name" value="MFS"/>
</dbReference>
<feature type="transmembrane region" description="Helical" evidence="7">
    <location>
        <begin position="312"/>
        <end position="329"/>
    </location>
</feature>
<dbReference type="RefSeq" id="WP_120150430.1">
    <property type="nucleotide sequence ID" value="NZ_QZVT01000014.1"/>
</dbReference>
<evidence type="ECO:0000256" key="3">
    <source>
        <dbReference type="ARBA" id="ARBA00022475"/>
    </source>
</evidence>
<name>A0A3A5LYB0_9MICC</name>
<keyword evidence="4 7" id="KW-0812">Transmembrane</keyword>
<comment type="caution">
    <text evidence="9">The sequence shown here is derived from an EMBL/GenBank/DDBJ whole genome shotgun (WGS) entry which is preliminary data.</text>
</comment>
<dbReference type="Pfam" id="PF07690">
    <property type="entry name" value="MFS_1"/>
    <property type="match status" value="1"/>
</dbReference>
<dbReference type="GO" id="GO:0005886">
    <property type="term" value="C:plasma membrane"/>
    <property type="evidence" value="ECO:0007669"/>
    <property type="project" value="UniProtKB-SubCell"/>
</dbReference>
<evidence type="ECO:0000259" key="8">
    <source>
        <dbReference type="PROSITE" id="PS50850"/>
    </source>
</evidence>
<feature type="transmembrane region" description="Helical" evidence="7">
    <location>
        <begin position="209"/>
        <end position="227"/>
    </location>
</feature>
<feature type="transmembrane region" description="Helical" evidence="7">
    <location>
        <begin position="89"/>
        <end position="108"/>
    </location>
</feature>
<evidence type="ECO:0000256" key="7">
    <source>
        <dbReference type="SAM" id="Phobius"/>
    </source>
</evidence>
<proteinExistence type="predicted"/>
<dbReference type="PANTHER" id="PTHR42718">
    <property type="entry name" value="MAJOR FACILITATOR SUPERFAMILY MULTIDRUG TRANSPORTER MFSC"/>
    <property type="match status" value="1"/>
</dbReference>
<evidence type="ECO:0000256" key="4">
    <source>
        <dbReference type="ARBA" id="ARBA00022692"/>
    </source>
</evidence>
<feature type="transmembrane region" description="Helical" evidence="7">
    <location>
        <begin position="149"/>
        <end position="170"/>
    </location>
</feature>
<dbReference type="EMBL" id="QZVT01000014">
    <property type="protein sequence ID" value="RJT75767.1"/>
    <property type="molecule type" value="Genomic_DNA"/>
</dbReference>
<dbReference type="InterPro" id="IPR036259">
    <property type="entry name" value="MFS_trans_sf"/>
</dbReference>
<feature type="transmembrane region" description="Helical" evidence="7">
    <location>
        <begin position="467"/>
        <end position="488"/>
    </location>
</feature>
<gene>
    <name evidence="9" type="ORF">D6T63_17405</name>
</gene>
<feature type="transmembrane region" description="Helical" evidence="7">
    <location>
        <begin position="114"/>
        <end position="137"/>
    </location>
</feature>
<dbReference type="AlphaFoldDB" id="A0A3A5LYB0"/>
<dbReference type="PANTHER" id="PTHR42718:SF46">
    <property type="entry name" value="BLR6921 PROTEIN"/>
    <property type="match status" value="1"/>
</dbReference>
<evidence type="ECO:0000313" key="10">
    <source>
        <dbReference type="Proteomes" id="UP000272560"/>
    </source>
</evidence>
<keyword evidence="5 7" id="KW-1133">Transmembrane helix</keyword>
<keyword evidence="3" id="KW-1003">Cell membrane</keyword>
<reference evidence="9 10" key="1">
    <citation type="submission" date="2018-09" db="EMBL/GenBank/DDBJ databases">
        <title>Novel species of Arthrobacter.</title>
        <authorList>
            <person name="Liu Q."/>
            <person name="Xin Y.-H."/>
        </authorList>
    </citation>
    <scope>NUCLEOTIDE SEQUENCE [LARGE SCALE GENOMIC DNA]</scope>
    <source>
        <strain evidence="9 10">Hz2</strain>
    </source>
</reference>
<dbReference type="Gene3D" id="1.20.1250.20">
    <property type="entry name" value="MFS general substrate transporter like domains"/>
    <property type="match status" value="1"/>
</dbReference>
<evidence type="ECO:0000256" key="2">
    <source>
        <dbReference type="ARBA" id="ARBA00022448"/>
    </source>
</evidence>
<dbReference type="Gene3D" id="1.20.1720.10">
    <property type="entry name" value="Multidrug resistance protein D"/>
    <property type="match status" value="1"/>
</dbReference>
<evidence type="ECO:0000256" key="1">
    <source>
        <dbReference type="ARBA" id="ARBA00004651"/>
    </source>
</evidence>
<organism evidence="9 10">
    <name type="scientific">Arthrobacter cheniae</name>
    <dbReference type="NCBI Taxonomy" id="1258888"/>
    <lineage>
        <taxon>Bacteria</taxon>
        <taxon>Bacillati</taxon>
        <taxon>Actinomycetota</taxon>
        <taxon>Actinomycetes</taxon>
        <taxon>Micrococcales</taxon>
        <taxon>Micrococcaceae</taxon>
        <taxon>Arthrobacter</taxon>
    </lineage>
</organism>
<feature type="transmembrane region" description="Helical" evidence="7">
    <location>
        <begin position="279"/>
        <end position="300"/>
    </location>
</feature>
<dbReference type="GO" id="GO:0022857">
    <property type="term" value="F:transmembrane transporter activity"/>
    <property type="evidence" value="ECO:0007669"/>
    <property type="project" value="InterPro"/>
</dbReference>
<evidence type="ECO:0000256" key="6">
    <source>
        <dbReference type="ARBA" id="ARBA00023136"/>
    </source>
</evidence>
<feature type="domain" description="Major facilitator superfamily (MFS) profile" evidence="8">
    <location>
        <begin position="23"/>
        <end position="495"/>
    </location>
</feature>
<dbReference type="PROSITE" id="PS50850">
    <property type="entry name" value="MFS"/>
    <property type="match status" value="1"/>
</dbReference>
<sequence>MSAKSPAPSGASTTAHSRGVGLALLVVASAQLMLVLDDSIANIALPSVQNELRISPANLPWVINAYILAFGGLLLFGGRLGDLFGRQRILQIGIGLFTLSSGVAAIAPTGPVLIAARAIQGLGAALTAPNALALIATTFPAGEARNKALALYGAMSGLGVTVGLLLGGVLTGTLGWRWVFFINIPIGLALLAGTRILVDAPRHAGRLDLPGAVTGTGGIAAIVFAIIHGGEQGWADPMTLIAFGLAAVLLPAFIIIEARTTDPMLPLRLFRDRNRTGSYLGMLFVSFGPMGTFYLLTLYMQHILEYGPVQTGLAWLPFGAGIILSAGFASKLVLRIAPRIVAVAGILVSTGAILWLSTITPDSGYVQHLMVGIFAVAVGFGLSFVPLTLTAVTGVRPEDSGIASALLNSTQQIGVALGIAALSTISVTTTESRLPNALASLREARSAGNTDAAATAGQAIVDGYTTALSSGAVILAAAALIVALMVTARPQQAAERA</sequence>
<dbReference type="InterPro" id="IPR020846">
    <property type="entry name" value="MFS_dom"/>
</dbReference>
<feature type="transmembrane region" description="Helical" evidence="7">
    <location>
        <begin position="239"/>
        <end position="258"/>
    </location>
</feature>
<feature type="transmembrane region" description="Helical" evidence="7">
    <location>
        <begin position="57"/>
        <end position="77"/>
    </location>
</feature>
<keyword evidence="2" id="KW-0813">Transport</keyword>